<reference evidence="8" key="1">
    <citation type="submission" date="2016-04" db="EMBL/GenBank/DDBJ databases">
        <authorList>
            <person name="Evans L.H."/>
            <person name="Alamgir A."/>
            <person name="Owens N."/>
            <person name="Weber N.D."/>
            <person name="Virtaneva K."/>
            <person name="Barbian K."/>
            <person name="Babar A."/>
            <person name="Rosenke K."/>
        </authorList>
    </citation>
    <scope>NUCLEOTIDE SEQUENCE</scope>
    <source>
        <strain evidence="8">86-1</strain>
    </source>
</reference>
<dbReference type="CDD" id="cd08977">
    <property type="entry name" value="SusD"/>
    <property type="match status" value="1"/>
</dbReference>
<evidence type="ECO:0000259" key="6">
    <source>
        <dbReference type="Pfam" id="PF07980"/>
    </source>
</evidence>
<dbReference type="InterPro" id="IPR011990">
    <property type="entry name" value="TPR-like_helical_dom_sf"/>
</dbReference>
<dbReference type="SUPFAM" id="SSF48452">
    <property type="entry name" value="TPR-like"/>
    <property type="match status" value="1"/>
</dbReference>
<dbReference type="InterPro" id="IPR033985">
    <property type="entry name" value="SusD-like_N"/>
</dbReference>
<evidence type="ECO:0000256" key="1">
    <source>
        <dbReference type="ARBA" id="ARBA00004442"/>
    </source>
</evidence>
<dbReference type="Pfam" id="PF14322">
    <property type="entry name" value="SusD-like_3"/>
    <property type="match status" value="1"/>
</dbReference>
<evidence type="ECO:0000259" key="7">
    <source>
        <dbReference type="Pfam" id="PF14322"/>
    </source>
</evidence>
<evidence type="ECO:0000256" key="2">
    <source>
        <dbReference type="ARBA" id="ARBA00006275"/>
    </source>
</evidence>
<dbReference type="InterPro" id="IPR012944">
    <property type="entry name" value="SusD_RagB_dom"/>
</dbReference>
<dbReference type="PROSITE" id="PS51257">
    <property type="entry name" value="PROKAR_LIPOPROTEIN"/>
    <property type="match status" value="1"/>
</dbReference>
<keyword evidence="3" id="KW-0732">Signal</keyword>
<keyword evidence="4" id="KW-0472">Membrane</keyword>
<comment type="similarity">
    <text evidence="2">Belongs to the SusD family.</text>
</comment>
<evidence type="ECO:0008006" key="9">
    <source>
        <dbReference type="Google" id="ProtNLM"/>
    </source>
</evidence>
<dbReference type="EMBL" id="FLUM01000001">
    <property type="protein sequence ID" value="SBV97962.1"/>
    <property type="molecule type" value="Genomic_DNA"/>
</dbReference>
<dbReference type="RefSeq" id="WP_296940533.1">
    <property type="nucleotide sequence ID" value="NZ_LT599032.1"/>
</dbReference>
<dbReference type="AlphaFoldDB" id="A0A212JEV3"/>
<dbReference type="Pfam" id="PF07980">
    <property type="entry name" value="SusD_RagB"/>
    <property type="match status" value="1"/>
</dbReference>
<sequence length="564" mass="64380">MKMKKYIIYGLAAVITCFGTTSCDILDVDPVDSFTDAAVWNDLALAESYLNSSYTRMKAEAEKGSRFASLTDEIYQMHTYGTENVRQGYLSNDNSSFGWEQDMWNPWHYYYRSIKEVNLFLQNIDAVPAPNNGDDKWKDQLKGQGYFLRAYFYHQLYSMFGRIPIIKQVHSLDTEEYTETRASVEDVADFIAADCDEAAALLPEKYADANDYGRATKGAALALKGRTLMFAASPLYDPNYPTREKWERAAKANKDVIDLNIYSLSTVSNADEYAALFFDAKNPEVILVKQFDSKWVAGNNSTFLHQAPCGTGNGFGGWGTLQPTHNLVSKFQKKDGSAYTPGASNVNPWTNRDIRLSATIFVDGDKWGFGDENRTVEFFVAGESDVTAGKDSREGPSWWNGTQTGYQLKKFLDPSFDAYGTTANTTPWIYMRLAEVYLNYAECEIELGNNAEALKYINYVRERALQPAAKGTNIRAEYEYERQIELVFEGQRWFDIRRWKKAEDVYKEPIQGISIKMYKDGSKTYEVKAEPIETRKFYAPKNYWMPIPRDELRKAPQLDAQPYE</sequence>
<organism evidence="8">
    <name type="scientific">uncultured Dysgonomonas sp</name>
    <dbReference type="NCBI Taxonomy" id="206096"/>
    <lineage>
        <taxon>Bacteria</taxon>
        <taxon>Pseudomonadati</taxon>
        <taxon>Bacteroidota</taxon>
        <taxon>Bacteroidia</taxon>
        <taxon>Bacteroidales</taxon>
        <taxon>Dysgonomonadaceae</taxon>
        <taxon>Dysgonomonas</taxon>
        <taxon>environmental samples</taxon>
    </lineage>
</organism>
<dbReference type="Gene3D" id="1.25.40.390">
    <property type="match status" value="1"/>
</dbReference>
<feature type="domain" description="RagB/SusD" evidence="6">
    <location>
        <begin position="283"/>
        <end position="561"/>
    </location>
</feature>
<evidence type="ECO:0000256" key="3">
    <source>
        <dbReference type="ARBA" id="ARBA00022729"/>
    </source>
</evidence>
<keyword evidence="5" id="KW-0998">Cell outer membrane</keyword>
<accession>A0A212JEV3</accession>
<protein>
    <recommendedName>
        <fullName evidence="9">RagB/SusD family nutrient uptake outer membrane protein</fullName>
    </recommendedName>
</protein>
<dbReference type="GO" id="GO:0009279">
    <property type="term" value="C:cell outer membrane"/>
    <property type="evidence" value="ECO:0007669"/>
    <property type="project" value="UniProtKB-SubCell"/>
</dbReference>
<evidence type="ECO:0000256" key="5">
    <source>
        <dbReference type="ARBA" id="ARBA00023237"/>
    </source>
</evidence>
<evidence type="ECO:0000313" key="8">
    <source>
        <dbReference type="EMBL" id="SBV97962.1"/>
    </source>
</evidence>
<evidence type="ECO:0000256" key="4">
    <source>
        <dbReference type="ARBA" id="ARBA00023136"/>
    </source>
</evidence>
<name>A0A212JEV3_9BACT</name>
<feature type="domain" description="SusD-like N-terminal" evidence="7">
    <location>
        <begin position="44"/>
        <end position="224"/>
    </location>
</feature>
<comment type="subcellular location">
    <subcellularLocation>
        <location evidence="1">Cell outer membrane</location>
    </subcellularLocation>
</comment>
<proteinExistence type="inferred from homology"/>
<gene>
    <name evidence="8" type="ORF">KL86DYS1_12046</name>
</gene>